<comment type="caution">
    <text evidence="2">The sequence shown here is derived from an EMBL/GenBank/DDBJ whole genome shotgun (WGS) entry which is preliminary data.</text>
</comment>
<feature type="transmembrane region" description="Helical" evidence="1">
    <location>
        <begin position="25"/>
        <end position="47"/>
    </location>
</feature>
<gene>
    <name evidence="2" type="ORF">FQA47_022072</name>
</gene>
<reference evidence="2" key="1">
    <citation type="journal article" name="BMC Genomics">
        <title>Long-read sequencing and de novo genome assembly of marine medaka (Oryzias melastigma).</title>
        <authorList>
            <person name="Liang P."/>
            <person name="Saqib H.S.A."/>
            <person name="Ni X."/>
            <person name="Shen Y."/>
        </authorList>
    </citation>
    <scope>NUCLEOTIDE SEQUENCE</scope>
    <source>
        <strain evidence="2">Bigg-433</strain>
    </source>
</reference>
<keyword evidence="1" id="KW-0472">Membrane</keyword>
<organism evidence="2 3">
    <name type="scientific">Oryzias melastigma</name>
    <name type="common">Marine medaka</name>
    <dbReference type="NCBI Taxonomy" id="30732"/>
    <lineage>
        <taxon>Eukaryota</taxon>
        <taxon>Metazoa</taxon>
        <taxon>Chordata</taxon>
        <taxon>Craniata</taxon>
        <taxon>Vertebrata</taxon>
        <taxon>Euteleostomi</taxon>
        <taxon>Actinopterygii</taxon>
        <taxon>Neopterygii</taxon>
        <taxon>Teleostei</taxon>
        <taxon>Neoteleostei</taxon>
        <taxon>Acanthomorphata</taxon>
        <taxon>Ovalentaria</taxon>
        <taxon>Atherinomorphae</taxon>
        <taxon>Beloniformes</taxon>
        <taxon>Adrianichthyidae</taxon>
        <taxon>Oryziinae</taxon>
        <taxon>Oryzias</taxon>
    </lineage>
</organism>
<evidence type="ECO:0000256" key="1">
    <source>
        <dbReference type="SAM" id="Phobius"/>
    </source>
</evidence>
<protein>
    <submittedName>
        <fullName evidence="2">Uncharacterized protein</fullName>
    </submittedName>
</protein>
<keyword evidence="1" id="KW-0812">Transmembrane</keyword>
<proteinExistence type="predicted"/>
<accession>A0A834C0Z0</accession>
<sequence length="66" mass="7260">MASTPGSPSASPPTSPPGLLSRPKMICSALLFIFYCIPSICCVYKYLQWSKGRINETLVHPQRNFG</sequence>
<dbReference type="EMBL" id="WKFB01000514">
    <property type="protein sequence ID" value="KAF6720760.1"/>
    <property type="molecule type" value="Genomic_DNA"/>
</dbReference>
<dbReference type="AlphaFoldDB" id="A0A834C0Z0"/>
<name>A0A834C0Z0_ORYME</name>
<keyword evidence="1" id="KW-1133">Transmembrane helix</keyword>
<evidence type="ECO:0000313" key="2">
    <source>
        <dbReference type="EMBL" id="KAF6720760.1"/>
    </source>
</evidence>
<dbReference type="Proteomes" id="UP000646548">
    <property type="component" value="Unassembled WGS sequence"/>
</dbReference>
<evidence type="ECO:0000313" key="3">
    <source>
        <dbReference type="Proteomes" id="UP000646548"/>
    </source>
</evidence>